<evidence type="ECO:0000313" key="1">
    <source>
        <dbReference type="EMBL" id="SOC08460.1"/>
    </source>
</evidence>
<dbReference type="Proteomes" id="UP000219636">
    <property type="component" value="Unassembled WGS sequence"/>
</dbReference>
<dbReference type="AlphaFoldDB" id="A0A285SL61"/>
<dbReference type="Gene3D" id="1.10.357.10">
    <property type="entry name" value="Tetracycline Repressor, domain 2"/>
    <property type="match status" value="1"/>
</dbReference>
<protein>
    <recommendedName>
        <fullName evidence="3">TetR family transcriptional regulator</fullName>
    </recommendedName>
</protein>
<dbReference type="SUPFAM" id="SSF46689">
    <property type="entry name" value="Homeodomain-like"/>
    <property type="match status" value="1"/>
</dbReference>
<evidence type="ECO:0000313" key="2">
    <source>
        <dbReference type="Proteomes" id="UP000219636"/>
    </source>
</evidence>
<gene>
    <name evidence="1" type="ORF">SAMN05880501_10585</name>
</gene>
<name>A0A285SL61_9BACL</name>
<dbReference type="EMBL" id="OBMQ01000005">
    <property type="protein sequence ID" value="SOC08460.1"/>
    <property type="molecule type" value="Genomic_DNA"/>
</dbReference>
<proteinExistence type="predicted"/>
<accession>A0A285SL61</accession>
<reference evidence="2" key="1">
    <citation type="submission" date="2017-08" db="EMBL/GenBank/DDBJ databases">
        <authorList>
            <person name="Varghese N."/>
            <person name="Submissions S."/>
        </authorList>
    </citation>
    <scope>NUCLEOTIDE SEQUENCE [LARGE SCALE GENOMIC DNA]</scope>
    <source>
        <strain evidence="2">JC22</strain>
    </source>
</reference>
<keyword evidence="2" id="KW-1185">Reference proteome</keyword>
<dbReference type="InterPro" id="IPR009057">
    <property type="entry name" value="Homeodomain-like_sf"/>
</dbReference>
<evidence type="ECO:0008006" key="3">
    <source>
        <dbReference type="Google" id="ProtNLM"/>
    </source>
</evidence>
<organism evidence="1 2">
    <name type="scientific">Ureibacillus xyleni</name>
    <dbReference type="NCBI Taxonomy" id="614648"/>
    <lineage>
        <taxon>Bacteria</taxon>
        <taxon>Bacillati</taxon>
        <taxon>Bacillota</taxon>
        <taxon>Bacilli</taxon>
        <taxon>Bacillales</taxon>
        <taxon>Caryophanaceae</taxon>
        <taxon>Ureibacillus</taxon>
    </lineage>
</organism>
<sequence>MKVSILEEMLNQLKSKNLNDIVIEELCTNINTTKVTFFKYFHYKEQVLDYFVMKWLYDRSFEIHCKQFYGEDGLLHLFKSICDDATPGKKIMVSLVNYYSKLTEKPAIIEVSPYEYYLFNQEAFEQKVKPLNLQEVFIYYLSGIKSIDASQYHELVCQLLALMYGVPVQTHIMELDDMYPFYEMGINNLIK</sequence>